<name>A0A8J8T5E6_HALGN</name>
<gene>
    <name evidence="2" type="ORF">FGO68_gene10747</name>
</gene>
<evidence type="ECO:0000313" key="3">
    <source>
        <dbReference type="Proteomes" id="UP000785679"/>
    </source>
</evidence>
<organism evidence="2 3">
    <name type="scientific">Halteria grandinella</name>
    <dbReference type="NCBI Taxonomy" id="5974"/>
    <lineage>
        <taxon>Eukaryota</taxon>
        <taxon>Sar</taxon>
        <taxon>Alveolata</taxon>
        <taxon>Ciliophora</taxon>
        <taxon>Intramacronucleata</taxon>
        <taxon>Spirotrichea</taxon>
        <taxon>Stichotrichia</taxon>
        <taxon>Sporadotrichida</taxon>
        <taxon>Halteriidae</taxon>
        <taxon>Halteria</taxon>
    </lineage>
</organism>
<feature type="region of interest" description="Disordered" evidence="1">
    <location>
        <begin position="1"/>
        <end position="21"/>
    </location>
</feature>
<sequence>MALSSSEHSRSWQSTSSMSVSKDPANLSIGMIYPDCSCGQQNQKIQYYCIKEDCPDRLQGWLTYCKYCIRQKKHLHFPHERIDKLGMPWHLFHEEMENSFISQMRILTTSYSYLSGKEKTSLGAPTETDDVQISKEIEEITQRAKEFRDHSERMILSVDIAGLKQLEAQKDPLRQKALELVQKIE</sequence>
<comment type="caution">
    <text evidence="2">The sequence shown here is derived from an EMBL/GenBank/DDBJ whole genome shotgun (WGS) entry which is preliminary data.</text>
</comment>
<evidence type="ECO:0000313" key="2">
    <source>
        <dbReference type="EMBL" id="TNV82400.1"/>
    </source>
</evidence>
<dbReference type="AlphaFoldDB" id="A0A8J8T5E6"/>
<accession>A0A8J8T5E6</accession>
<dbReference type="Proteomes" id="UP000785679">
    <property type="component" value="Unassembled WGS sequence"/>
</dbReference>
<keyword evidence="3" id="KW-1185">Reference proteome</keyword>
<proteinExistence type="predicted"/>
<evidence type="ECO:0000256" key="1">
    <source>
        <dbReference type="SAM" id="MobiDB-lite"/>
    </source>
</evidence>
<feature type="compositionally biased region" description="Polar residues" evidence="1">
    <location>
        <begin position="1"/>
        <end position="20"/>
    </location>
</feature>
<dbReference type="EMBL" id="RRYP01005004">
    <property type="protein sequence ID" value="TNV82400.1"/>
    <property type="molecule type" value="Genomic_DNA"/>
</dbReference>
<protein>
    <submittedName>
        <fullName evidence="2">Uncharacterized protein</fullName>
    </submittedName>
</protein>
<reference evidence="2" key="1">
    <citation type="submission" date="2019-06" db="EMBL/GenBank/DDBJ databases">
        <authorList>
            <person name="Zheng W."/>
        </authorList>
    </citation>
    <scope>NUCLEOTIDE SEQUENCE</scope>
    <source>
        <strain evidence="2">QDHG01</strain>
    </source>
</reference>